<keyword evidence="3" id="KW-1185">Reference proteome</keyword>
<name>A0A7J6N2H0_PERCH</name>
<accession>A0A7J6N2H0</accession>
<dbReference type="AlphaFoldDB" id="A0A7J6N2H0"/>
<evidence type="ECO:0000313" key="3">
    <source>
        <dbReference type="Proteomes" id="UP000591131"/>
    </source>
</evidence>
<dbReference type="EMBL" id="JAAPAO010000005">
    <property type="protein sequence ID" value="KAF4677936.1"/>
    <property type="molecule type" value="Genomic_DNA"/>
</dbReference>
<dbReference type="Proteomes" id="UP000591131">
    <property type="component" value="Unassembled WGS sequence"/>
</dbReference>
<organism evidence="2 3">
    <name type="scientific">Perkinsus chesapeaki</name>
    <name type="common">Clam parasite</name>
    <name type="synonym">Perkinsus andrewsi</name>
    <dbReference type="NCBI Taxonomy" id="330153"/>
    <lineage>
        <taxon>Eukaryota</taxon>
        <taxon>Sar</taxon>
        <taxon>Alveolata</taxon>
        <taxon>Perkinsozoa</taxon>
        <taxon>Perkinsea</taxon>
        <taxon>Perkinsida</taxon>
        <taxon>Perkinsidae</taxon>
        <taxon>Perkinsus</taxon>
    </lineage>
</organism>
<sequence length="259" mass="29018">MPNLICSSSTRSVSPVSEKTGGSMRSLPEQCHFSRLSSQQHSEAPDNHFNNTEEMLEANQDFLGSAFASYGKDWQAFDEPKKKTNQTPAPLVVREGYRDGVGKSSSVAMWGKKRHAKHKTEGSGTSDMSPQLCSSDASTVIWAPDEWPYATLMQMENTYPSGGQSGNARRPAMEDSEVSMMAKAELECLRNERGELNHLRIANRELLVANDYLLQEHGRIVQELRCRLRLALAELDKWNLAYTSLPHRFVHSRSEGDVD</sequence>
<feature type="region of interest" description="Disordered" evidence="1">
    <location>
        <begin position="110"/>
        <end position="132"/>
    </location>
</feature>
<evidence type="ECO:0000313" key="2">
    <source>
        <dbReference type="EMBL" id="KAF4677936.1"/>
    </source>
</evidence>
<comment type="caution">
    <text evidence="2">The sequence shown here is derived from an EMBL/GenBank/DDBJ whole genome shotgun (WGS) entry which is preliminary data.</text>
</comment>
<proteinExistence type="predicted"/>
<reference evidence="2 3" key="1">
    <citation type="submission" date="2020-04" db="EMBL/GenBank/DDBJ databases">
        <title>Perkinsus chesapeaki whole genome sequence.</title>
        <authorList>
            <person name="Bogema D.R."/>
        </authorList>
    </citation>
    <scope>NUCLEOTIDE SEQUENCE [LARGE SCALE GENOMIC DNA]</scope>
    <source>
        <strain evidence="2">ATCC PRA-425</strain>
    </source>
</reference>
<feature type="region of interest" description="Disordered" evidence="1">
    <location>
        <begin position="1"/>
        <end position="26"/>
    </location>
</feature>
<evidence type="ECO:0000256" key="1">
    <source>
        <dbReference type="SAM" id="MobiDB-lite"/>
    </source>
</evidence>
<feature type="compositionally biased region" description="Polar residues" evidence="1">
    <location>
        <begin position="122"/>
        <end position="132"/>
    </location>
</feature>
<protein>
    <submittedName>
        <fullName evidence="2">Uncharacterized protein</fullName>
    </submittedName>
</protein>
<dbReference type="OrthoDB" id="10333350at2759"/>
<feature type="compositionally biased region" description="Low complexity" evidence="1">
    <location>
        <begin position="7"/>
        <end position="17"/>
    </location>
</feature>
<gene>
    <name evidence="2" type="ORF">FOL47_008040</name>
</gene>